<dbReference type="AlphaFoldDB" id="A0A6I6MTM2"/>
<evidence type="ECO:0000313" key="2">
    <source>
        <dbReference type="Proteomes" id="UP000436138"/>
    </source>
</evidence>
<dbReference type="RefSeq" id="WP_158918181.1">
    <property type="nucleotide sequence ID" value="NZ_CP047020.1"/>
</dbReference>
<proteinExistence type="predicted"/>
<dbReference type="KEGG" id="sbro:GQF42_05520"/>
<reference evidence="1 2" key="1">
    <citation type="submission" date="2019-12" db="EMBL/GenBank/DDBJ databases">
        <title>Streptomyces sp. strain T44 isolated from rhizosphere soil of Broussonetia papyrifera.</title>
        <authorList>
            <person name="Mo P."/>
        </authorList>
    </citation>
    <scope>NUCLEOTIDE SEQUENCE [LARGE SCALE GENOMIC DNA]</scope>
    <source>
        <strain evidence="1 2">T44</strain>
    </source>
</reference>
<organism evidence="1 2">
    <name type="scientific">Streptomyces broussonetiae</name>
    <dbReference type="NCBI Taxonomy" id="2686304"/>
    <lineage>
        <taxon>Bacteria</taxon>
        <taxon>Bacillati</taxon>
        <taxon>Actinomycetota</taxon>
        <taxon>Actinomycetes</taxon>
        <taxon>Kitasatosporales</taxon>
        <taxon>Streptomycetaceae</taxon>
        <taxon>Streptomyces</taxon>
    </lineage>
</organism>
<protein>
    <submittedName>
        <fullName evidence="1">Uncharacterized protein</fullName>
    </submittedName>
</protein>
<sequence length="54" mass="5482">MPVERTVPTRAPAGIVVVITEVPVAVAAEVPLTVVGMVSYLLPGPPGETTDGVE</sequence>
<evidence type="ECO:0000313" key="1">
    <source>
        <dbReference type="EMBL" id="QHA02812.1"/>
    </source>
</evidence>
<dbReference type="EMBL" id="CP047020">
    <property type="protein sequence ID" value="QHA02812.1"/>
    <property type="molecule type" value="Genomic_DNA"/>
</dbReference>
<keyword evidence="2" id="KW-1185">Reference proteome</keyword>
<accession>A0A6I6MTM2</accession>
<dbReference type="Proteomes" id="UP000436138">
    <property type="component" value="Chromosome"/>
</dbReference>
<gene>
    <name evidence="1" type="ORF">GQF42_05520</name>
</gene>
<name>A0A6I6MTM2_9ACTN</name>